<dbReference type="Gene3D" id="1.40.20.10">
    <property type="entry name" value="CHAD domain"/>
    <property type="match status" value="1"/>
</dbReference>
<dbReference type="PANTHER" id="PTHR39339:SF1">
    <property type="entry name" value="CHAD DOMAIN-CONTAINING PROTEIN"/>
    <property type="match status" value="1"/>
</dbReference>
<evidence type="ECO:0000313" key="5">
    <source>
        <dbReference type="Proteomes" id="UP000078116"/>
    </source>
</evidence>
<name>A0A1A9NAV0_9BURK</name>
<dbReference type="SMART" id="SM00880">
    <property type="entry name" value="CHAD"/>
    <property type="match status" value="1"/>
</dbReference>
<comment type="caution">
    <text evidence="3">The sequence shown here is derived from an EMBL/GenBank/DDBJ whole genome shotgun (WGS) entry which is preliminary data.</text>
</comment>
<dbReference type="PROSITE" id="PS51708">
    <property type="entry name" value="CHAD"/>
    <property type="match status" value="1"/>
</dbReference>
<evidence type="ECO:0000313" key="4">
    <source>
        <dbReference type="Proteomes" id="UP000077961"/>
    </source>
</evidence>
<dbReference type="Proteomes" id="UP000078116">
    <property type="component" value="Unassembled WGS sequence"/>
</dbReference>
<gene>
    <name evidence="2" type="ORF">A6V36_25240</name>
    <name evidence="3" type="ORF">A6V37_21075</name>
</gene>
<sequence>MSPAQAFSTLAAPLAAQVAQRAGTLAASADPEHLHKLRVALRRLRSLWWAYDPLIDRRQAKLQQCEFKALADSVGQTRDWDILKHLLADDTLMPGAFAALVERIEPLRADALLRSRATIAVANVDATLQQQIASVLQQLDAASFDEPLASFAANRIAAAQKALQKRLKRVLAGPAPKYDALHDVRIAGKKLRYLQEFFAPLIDSGSEVGVVQLTRLQDELGTLNDIVTSEALLLAHAGRLGEHAAAQAAMTSLKCSRDDSRQRVDTLLRAMSGMLVNEYPGIGIN</sequence>
<evidence type="ECO:0000313" key="3">
    <source>
        <dbReference type="EMBL" id="OAJ63253.1"/>
    </source>
</evidence>
<dbReference type="EMBL" id="LXKA01000143">
    <property type="protein sequence ID" value="OAJ63253.1"/>
    <property type="molecule type" value="Genomic_DNA"/>
</dbReference>
<keyword evidence="4" id="KW-1185">Reference proteome</keyword>
<organism evidence="3 5">
    <name type="scientific">Paraburkholderia ginsengiterrae</name>
    <dbReference type="NCBI Taxonomy" id="1462993"/>
    <lineage>
        <taxon>Bacteria</taxon>
        <taxon>Pseudomonadati</taxon>
        <taxon>Pseudomonadota</taxon>
        <taxon>Betaproteobacteria</taxon>
        <taxon>Burkholderiales</taxon>
        <taxon>Burkholderiaceae</taxon>
        <taxon>Paraburkholderia</taxon>
    </lineage>
</organism>
<dbReference type="EMBL" id="LXJZ01000110">
    <property type="protein sequence ID" value="OAJ60123.1"/>
    <property type="molecule type" value="Genomic_DNA"/>
</dbReference>
<evidence type="ECO:0000259" key="1">
    <source>
        <dbReference type="PROSITE" id="PS51708"/>
    </source>
</evidence>
<protein>
    <submittedName>
        <fullName evidence="3">Metal-binding protein</fullName>
    </submittedName>
</protein>
<reference evidence="4 5" key="1">
    <citation type="submission" date="2016-04" db="EMBL/GenBank/DDBJ databases">
        <title>Reclassification of Paraburkholderia panaciterrae (Farh et al. 2015) Dobritsa &amp; Samadpour 2016 as a later homotypic synonym of Paraburkholderia ginsengiterrae (Farh et al. 2015) Dobritsa &amp; Samadpour 2016.</title>
        <authorList>
            <person name="Dobritsa A.P."/>
            <person name="Kutumbaka K."/>
            <person name="Samadpour M."/>
        </authorList>
    </citation>
    <scope>NUCLEOTIDE SEQUENCE [LARGE SCALE GENOMIC DNA]</scope>
    <source>
        <strain evidence="3 5">DCY85</strain>
        <strain evidence="2 4">DCY85-1</strain>
    </source>
</reference>
<dbReference type="Proteomes" id="UP000077961">
    <property type="component" value="Unassembled WGS sequence"/>
</dbReference>
<dbReference type="InterPro" id="IPR038186">
    <property type="entry name" value="CHAD_dom_sf"/>
</dbReference>
<dbReference type="PANTHER" id="PTHR39339">
    <property type="entry name" value="SLR1444 PROTEIN"/>
    <property type="match status" value="1"/>
</dbReference>
<accession>A0A1A9NAV0</accession>
<dbReference type="STRING" id="1462993.A6V36_25240"/>
<dbReference type="Pfam" id="PF05235">
    <property type="entry name" value="CHAD"/>
    <property type="match status" value="1"/>
</dbReference>
<dbReference type="OrthoDB" id="8925343at2"/>
<dbReference type="AlphaFoldDB" id="A0A1A9NAV0"/>
<proteinExistence type="predicted"/>
<evidence type="ECO:0000313" key="2">
    <source>
        <dbReference type="EMBL" id="OAJ60123.1"/>
    </source>
</evidence>
<dbReference type="InterPro" id="IPR007899">
    <property type="entry name" value="CHAD_dom"/>
</dbReference>
<feature type="domain" description="CHAD" evidence="1">
    <location>
        <begin position="1"/>
        <end position="285"/>
    </location>
</feature>